<reference evidence="8" key="1">
    <citation type="journal article" date="2020" name="Stud. Mycol.">
        <title>101 Dothideomycetes genomes: a test case for predicting lifestyles and emergence of pathogens.</title>
        <authorList>
            <person name="Haridas S."/>
            <person name="Albert R."/>
            <person name="Binder M."/>
            <person name="Bloem J."/>
            <person name="Labutti K."/>
            <person name="Salamov A."/>
            <person name="Andreopoulos B."/>
            <person name="Baker S."/>
            <person name="Barry K."/>
            <person name="Bills G."/>
            <person name="Bluhm B."/>
            <person name="Cannon C."/>
            <person name="Castanera R."/>
            <person name="Culley D."/>
            <person name="Daum C."/>
            <person name="Ezra D."/>
            <person name="Gonzalez J."/>
            <person name="Henrissat B."/>
            <person name="Kuo A."/>
            <person name="Liang C."/>
            <person name="Lipzen A."/>
            <person name="Lutzoni F."/>
            <person name="Magnuson J."/>
            <person name="Mondo S."/>
            <person name="Nolan M."/>
            <person name="Ohm R."/>
            <person name="Pangilinan J."/>
            <person name="Park H.-J."/>
            <person name="Ramirez L."/>
            <person name="Alfaro M."/>
            <person name="Sun H."/>
            <person name="Tritt A."/>
            <person name="Yoshinaga Y."/>
            <person name="Zwiers L.-H."/>
            <person name="Turgeon B."/>
            <person name="Goodwin S."/>
            <person name="Spatafora J."/>
            <person name="Crous P."/>
            <person name="Grigoriev I."/>
        </authorList>
    </citation>
    <scope>NUCLEOTIDE SEQUENCE</scope>
    <source>
        <strain evidence="8">CBS 473.64</strain>
    </source>
</reference>
<keyword evidence="9" id="KW-1185">Reference proteome</keyword>
<dbReference type="InterPro" id="IPR007502">
    <property type="entry name" value="Helicase-assoc_dom"/>
</dbReference>
<sequence length="1410" mass="157486">MPLHIWTMRRVTFTPLRLRTTLAFLPRRAYALHHRDVRSHTNPPLPAALLELRPQAHAAKHNPSAATTAKHAVSSEGQKTEVENVSPMPWPQDSEEQMTFLYVKKHFVIPERSQYPLAPQGIWNAITKHPTDLSVKYTHRLFDRKLNFQSISYKKWTAKTRSGKALLYRCKMVTIAHPRAVVAIGDGANNSLAYKAAIAHLVAKLHESGDLQKLYGQSLFEDVKADRHGVPVEFLNNDPRGLDHLVSVYESASRFTALPTLLHEPVTKNILAQARRRGIKPRHQCTIEIPELQIKVIGAGTTQSQAVAAAGIPFEREISRRPGVGKPLGISAMDSFENFWYRSEKSQLLTRSKEVQAATRSRSAKFVSEATLAGEPIGEPITTKSKETGKKLAMLTAAIALAKKDPTLLPRFEAELQANGGKIMRTLPPVDVYMPREALHHMRHAIQLQTNAQKTPRPVPIENDPDSTPSIRRVRKVTDHDDRNVVLQKAFEDYQASSSTETMRQKRDELPINQHRTEILDMVSQSPFSVVVGATGSGKTTQVPQIFLEAASTAGEGATCNVICTQPRRIAATSVARRVADERAEKVGDTVGFIVRHNSSPPQQDGSVLFCTSGILLQQLQHDPDQVFDTTSHILLDEVHERDIILDFLLVVLKKALEKRVEAKKPVPKVVLMSATMNTELFAEYFGSTDASGQRIPCPSINVPGRLFPVKDRYLGEIHDEIRRRYTSFSRNLESLFNEKDTEKYLKLELEPTNRKPEDAKDQDDPDDALTPLGLVAATVAHVANTTDEGAILVFLPGQNEILQTQRLLTRSPIFNVNFGNTDKFKLFVLHSSTKAEDQAAVFEPVPKGCRKIILSTNIAETSVTIPDVQHVVDSGKHRENRYDTVNRITALKSGWISKANAKQRAGRAGRVQNGNYYGLYTKERLDRLKITGQAEMLRSDLQEICLDVKAHGFKDSVSDFLAQALEPPAPVNVHAAIETLKSLEAFTEKEELSPLGELLAALPVQPGLGKMILLGIIFRCLDPLIILGTLSGARSLFLKPSGARTEWQASHRKWLQNSQSEHIAQIKAYTELRRIFQLKGWQGGWEFAQRNFISVVAYEQIRRAAEDIEQILVKSKLIPYTPPAARYNNMFGSQNLNANSENVPLLKALALVGFAPNLSLHTFGRWFRSRNSDEVAVHPKSTIGGRNESVQYNRAMFTYSTMLEDDSGSLFMRDVTEVSHAATLLFGGKLKMNQQGHLALDEWLPIRVERDSRVVYQFRQALDKFLSNAFRSLKTHRTQDSFNRPGDRNTSFADSVGRDPFAYTFVDVINELDHRTKMSIGHPKSAAAGPGQRRTKYGGSSTSRGAEKEEGEAREFREGTGMRVEVRVEMEGEGEGEFREETGMRVKVGVEMEEGTDPEPGFAGEALRS</sequence>
<dbReference type="GO" id="GO:0003723">
    <property type="term" value="F:RNA binding"/>
    <property type="evidence" value="ECO:0007669"/>
    <property type="project" value="TreeGrafter"/>
</dbReference>
<dbReference type="Gene3D" id="3.40.50.300">
    <property type="entry name" value="P-loop containing nucleotide triphosphate hydrolases"/>
    <property type="match status" value="2"/>
</dbReference>
<dbReference type="OrthoDB" id="5600252at2759"/>
<gene>
    <name evidence="8" type="ORF">P280DRAFT_94059</name>
</gene>
<dbReference type="SMART" id="SM00490">
    <property type="entry name" value="HELICc"/>
    <property type="match status" value="1"/>
</dbReference>
<dbReference type="PANTHER" id="PTHR18934:SF203">
    <property type="entry name" value="ATP-DEPENDENT RNA HELICASE A"/>
    <property type="match status" value="1"/>
</dbReference>
<protein>
    <recommendedName>
        <fullName evidence="1">RNA helicase</fullName>
        <ecNumber evidence="1">3.6.4.13</ecNumber>
    </recommendedName>
</protein>
<feature type="domain" description="Helicase C-terminal" evidence="7">
    <location>
        <begin position="779"/>
        <end position="953"/>
    </location>
</feature>
<dbReference type="Gene3D" id="1.20.120.1080">
    <property type="match status" value="1"/>
</dbReference>
<evidence type="ECO:0000259" key="6">
    <source>
        <dbReference type="PROSITE" id="PS51192"/>
    </source>
</evidence>
<feature type="region of interest" description="Disordered" evidence="5">
    <location>
        <begin position="1391"/>
        <end position="1410"/>
    </location>
</feature>
<dbReference type="SMART" id="SM00487">
    <property type="entry name" value="DEXDc"/>
    <property type="match status" value="1"/>
</dbReference>
<dbReference type="EC" id="3.6.4.13" evidence="1"/>
<dbReference type="Proteomes" id="UP000799753">
    <property type="component" value="Unassembled WGS sequence"/>
</dbReference>
<feature type="region of interest" description="Disordered" evidence="5">
    <location>
        <begin position="749"/>
        <end position="768"/>
    </location>
</feature>
<evidence type="ECO:0000256" key="5">
    <source>
        <dbReference type="SAM" id="MobiDB-lite"/>
    </source>
</evidence>
<dbReference type="Pfam" id="PF00271">
    <property type="entry name" value="Helicase_C"/>
    <property type="match status" value="1"/>
</dbReference>
<dbReference type="CDD" id="cd18791">
    <property type="entry name" value="SF2_C_RHA"/>
    <property type="match status" value="1"/>
</dbReference>
<accession>A0A6A6RRD6</accession>
<evidence type="ECO:0000256" key="3">
    <source>
        <dbReference type="ARBA" id="ARBA00022801"/>
    </source>
</evidence>
<dbReference type="SUPFAM" id="SSF52540">
    <property type="entry name" value="P-loop containing nucleoside triphosphate hydrolases"/>
    <property type="match status" value="1"/>
</dbReference>
<dbReference type="GO" id="GO:0005524">
    <property type="term" value="F:ATP binding"/>
    <property type="evidence" value="ECO:0007669"/>
    <property type="project" value="UniProtKB-KW"/>
</dbReference>
<dbReference type="PROSITE" id="PS51194">
    <property type="entry name" value="HELICASE_CTER"/>
    <property type="match status" value="1"/>
</dbReference>
<name>A0A6A6RRD6_9PLEO</name>
<dbReference type="GO" id="GO:0016787">
    <property type="term" value="F:hydrolase activity"/>
    <property type="evidence" value="ECO:0007669"/>
    <property type="project" value="UniProtKB-KW"/>
</dbReference>
<dbReference type="InterPro" id="IPR014001">
    <property type="entry name" value="Helicase_ATP-bd"/>
</dbReference>
<dbReference type="Pfam" id="PF04408">
    <property type="entry name" value="WHD_HA2"/>
    <property type="match status" value="1"/>
</dbReference>
<dbReference type="PROSITE" id="PS51192">
    <property type="entry name" value="HELICASE_ATP_BIND_1"/>
    <property type="match status" value="1"/>
</dbReference>
<dbReference type="InterPro" id="IPR027417">
    <property type="entry name" value="P-loop_NTPase"/>
</dbReference>
<dbReference type="Pfam" id="PF00270">
    <property type="entry name" value="DEAD"/>
    <property type="match status" value="1"/>
</dbReference>
<dbReference type="PANTHER" id="PTHR18934">
    <property type="entry name" value="ATP-DEPENDENT RNA HELICASE"/>
    <property type="match status" value="1"/>
</dbReference>
<feature type="compositionally biased region" description="Basic and acidic residues" evidence="5">
    <location>
        <begin position="1346"/>
        <end position="1363"/>
    </location>
</feature>
<feature type="region of interest" description="Disordered" evidence="5">
    <location>
        <begin position="451"/>
        <end position="470"/>
    </location>
</feature>
<feature type="region of interest" description="Disordered" evidence="5">
    <location>
        <begin position="57"/>
        <end position="89"/>
    </location>
</feature>
<organism evidence="8 9">
    <name type="scientific">Massarina eburnea CBS 473.64</name>
    <dbReference type="NCBI Taxonomy" id="1395130"/>
    <lineage>
        <taxon>Eukaryota</taxon>
        <taxon>Fungi</taxon>
        <taxon>Dikarya</taxon>
        <taxon>Ascomycota</taxon>
        <taxon>Pezizomycotina</taxon>
        <taxon>Dothideomycetes</taxon>
        <taxon>Pleosporomycetidae</taxon>
        <taxon>Pleosporales</taxon>
        <taxon>Massarineae</taxon>
        <taxon>Massarinaceae</taxon>
        <taxon>Massarina</taxon>
    </lineage>
</organism>
<dbReference type="SMART" id="SM00847">
    <property type="entry name" value="HA2"/>
    <property type="match status" value="1"/>
</dbReference>
<feature type="region of interest" description="Disordered" evidence="5">
    <location>
        <begin position="1318"/>
        <end position="1363"/>
    </location>
</feature>
<feature type="compositionally biased region" description="Basic and acidic residues" evidence="5">
    <location>
        <begin position="749"/>
        <end position="760"/>
    </location>
</feature>
<dbReference type="CDD" id="cd17917">
    <property type="entry name" value="DEXHc_RHA-like"/>
    <property type="match status" value="1"/>
</dbReference>
<dbReference type="PROSITE" id="PS00690">
    <property type="entry name" value="DEAH_ATP_HELICASE"/>
    <property type="match status" value="1"/>
</dbReference>
<evidence type="ECO:0000256" key="4">
    <source>
        <dbReference type="ARBA" id="ARBA00022840"/>
    </source>
</evidence>
<evidence type="ECO:0000313" key="8">
    <source>
        <dbReference type="EMBL" id="KAF2637675.1"/>
    </source>
</evidence>
<keyword evidence="4" id="KW-0067">ATP-binding</keyword>
<dbReference type="GO" id="GO:1990904">
    <property type="term" value="C:ribonucleoprotein complex"/>
    <property type="evidence" value="ECO:0007669"/>
    <property type="project" value="UniProtKB-ARBA"/>
</dbReference>
<evidence type="ECO:0000313" key="9">
    <source>
        <dbReference type="Proteomes" id="UP000799753"/>
    </source>
</evidence>
<evidence type="ECO:0000256" key="2">
    <source>
        <dbReference type="ARBA" id="ARBA00022741"/>
    </source>
</evidence>
<evidence type="ECO:0000259" key="7">
    <source>
        <dbReference type="PROSITE" id="PS51194"/>
    </source>
</evidence>
<dbReference type="GO" id="GO:0003724">
    <property type="term" value="F:RNA helicase activity"/>
    <property type="evidence" value="ECO:0007669"/>
    <property type="project" value="UniProtKB-EC"/>
</dbReference>
<dbReference type="InterPro" id="IPR048333">
    <property type="entry name" value="HA2_WH"/>
</dbReference>
<evidence type="ECO:0000256" key="1">
    <source>
        <dbReference type="ARBA" id="ARBA00012552"/>
    </source>
</evidence>
<dbReference type="InterPro" id="IPR002464">
    <property type="entry name" value="DNA/RNA_helicase_DEAH_CS"/>
</dbReference>
<dbReference type="EMBL" id="MU006792">
    <property type="protein sequence ID" value="KAF2637675.1"/>
    <property type="molecule type" value="Genomic_DNA"/>
</dbReference>
<proteinExistence type="predicted"/>
<keyword evidence="2" id="KW-0547">Nucleotide-binding</keyword>
<keyword evidence="3 8" id="KW-0378">Hydrolase</keyword>
<dbReference type="InterPro" id="IPR001650">
    <property type="entry name" value="Helicase_C-like"/>
</dbReference>
<dbReference type="InterPro" id="IPR011545">
    <property type="entry name" value="DEAD/DEAH_box_helicase_dom"/>
</dbReference>
<feature type="domain" description="Helicase ATP-binding" evidence="6">
    <location>
        <begin position="520"/>
        <end position="686"/>
    </location>
</feature>